<sequence>VRFTINRQAAESAGLRISSRLLRLARAVTSEDARP</sequence>
<reference evidence="1" key="1">
    <citation type="journal article" date="2014" name="Front. Microbiol.">
        <title>High frequency of phylogenetically diverse reductive dehalogenase-homologous genes in deep subseafloor sedimentary metagenomes.</title>
        <authorList>
            <person name="Kawai M."/>
            <person name="Futagami T."/>
            <person name="Toyoda A."/>
            <person name="Takaki Y."/>
            <person name="Nishi S."/>
            <person name="Hori S."/>
            <person name="Arai W."/>
            <person name="Tsubouchi T."/>
            <person name="Morono Y."/>
            <person name="Uchiyama I."/>
            <person name="Ito T."/>
            <person name="Fujiyama A."/>
            <person name="Inagaki F."/>
            <person name="Takami H."/>
        </authorList>
    </citation>
    <scope>NUCLEOTIDE SEQUENCE</scope>
    <source>
        <strain evidence="1">Expedition CK06-06</strain>
    </source>
</reference>
<organism evidence="1">
    <name type="scientific">marine sediment metagenome</name>
    <dbReference type="NCBI Taxonomy" id="412755"/>
    <lineage>
        <taxon>unclassified sequences</taxon>
        <taxon>metagenomes</taxon>
        <taxon>ecological metagenomes</taxon>
    </lineage>
</organism>
<dbReference type="InterPro" id="IPR025293">
    <property type="entry name" value="YfiR/HmsC-like"/>
</dbReference>
<dbReference type="Pfam" id="PF13689">
    <property type="entry name" value="DUF4154"/>
    <property type="match status" value="1"/>
</dbReference>
<comment type="caution">
    <text evidence="1">The sequence shown here is derived from an EMBL/GenBank/DDBJ whole genome shotgun (WGS) entry which is preliminary data.</text>
</comment>
<feature type="non-terminal residue" evidence="1">
    <location>
        <position position="1"/>
    </location>
</feature>
<protein>
    <recommendedName>
        <fullName evidence="2">DUF4154 domain-containing protein</fullName>
    </recommendedName>
</protein>
<proteinExistence type="predicted"/>
<accession>X0WTV8</accession>
<evidence type="ECO:0008006" key="2">
    <source>
        <dbReference type="Google" id="ProtNLM"/>
    </source>
</evidence>
<gene>
    <name evidence="1" type="ORF">S01H1_70549</name>
</gene>
<evidence type="ECO:0000313" key="1">
    <source>
        <dbReference type="EMBL" id="GAG34419.1"/>
    </source>
</evidence>
<name>X0WTV8_9ZZZZ</name>
<dbReference type="AlphaFoldDB" id="X0WTV8"/>
<dbReference type="EMBL" id="BARS01046921">
    <property type="protein sequence ID" value="GAG34419.1"/>
    <property type="molecule type" value="Genomic_DNA"/>
</dbReference>